<feature type="non-terminal residue" evidence="12">
    <location>
        <position position="1"/>
    </location>
</feature>
<feature type="domain" description="Nrap protein" evidence="10">
    <location>
        <begin position="814"/>
        <end position="955"/>
    </location>
</feature>
<reference evidence="12" key="1">
    <citation type="journal article" date="2020" name="Stud. Mycol.">
        <title>101 Dothideomycetes genomes: a test case for predicting lifestyles and emergence of pathogens.</title>
        <authorList>
            <person name="Haridas S."/>
            <person name="Albert R."/>
            <person name="Binder M."/>
            <person name="Bloem J."/>
            <person name="Labutti K."/>
            <person name="Salamov A."/>
            <person name="Andreopoulos B."/>
            <person name="Baker S."/>
            <person name="Barry K."/>
            <person name="Bills G."/>
            <person name="Bluhm B."/>
            <person name="Cannon C."/>
            <person name="Castanera R."/>
            <person name="Culley D."/>
            <person name="Daum C."/>
            <person name="Ezra D."/>
            <person name="Gonzalez J."/>
            <person name="Henrissat B."/>
            <person name="Kuo A."/>
            <person name="Liang C."/>
            <person name="Lipzen A."/>
            <person name="Lutzoni F."/>
            <person name="Magnuson J."/>
            <person name="Mondo S."/>
            <person name="Nolan M."/>
            <person name="Ohm R."/>
            <person name="Pangilinan J."/>
            <person name="Park H.-J."/>
            <person name="Ramirez L."/>
            <person name="Alfaro M."/>
            <person name="Sun H."/>
            <person name="Tritt A."/>
            <person name="Yoshinaga Y."/>
            <person name="Zwiers L.-H."/>
            <person name="Turgeon B."/>
            <person name="Goodwin S."/>
            <person name="Spatafora J."/>
            <person name="Crous P."/>
            <person name="Grigoriev I."/>
        </authorList>
    </citation>
    <scope>NUCLEOTIDE SEQUENCE</scope>
    <source>
        <strain evidence="12">CBS 480.64</strain>
    </source>
</reference>
<dbReference type="InterPro" id="IPR035370">
    <property type="entry name" value="Nrap_D5"/>
</dbReference>
<dbReference type="GO" id="GO:0032040">
    <property type="term" value="C:small-subunit processome"/>
    <property type="evidence" value="ECO:0007669"/>
    <property type="project" value="TreeGrafter"/>
</dbReference>
<evidence type="ECO:0000256" key="2">
    <source>
        <dbReference type="ARBA" id="ARBA00006674"/>
    </source>
</evidence>
<dbReference type="InterPro" id="IPR035371">
    <property type="entry name" value="Nrap_D6"/>
</dbReference>
<keyword evidence="4 5" id="KW-0539">Nucleus</keyword>
<evidence type="ECO:0000259" key="9">
    <source>
        <dbReference type="Pfam" id="PF17405"/>
    </source>
</evidence>
<dbReference type="AlphaFoldDB" id="A0A6A7BTQ9"/>
<dbReference type="Pfam" id="PF17406">
    <property type="entry name" value="Nrap_D5"/>
    <property type="match status" value="1"/>
</dbReference>
<dbReference type="GO" id="GO:0034456">
    <property type="term" value="C:UTP-C complex"/>
    <property type="evidence" value="ECO:0007669"/>
    <property type="project" value="TreeGrafter"/>
</dbReference>
<evidence type="ECO:0000256" key="1">
    <source>
        <dbReference type="ARBA" id="ARBA00004604"/>
    </source>
</evidence>
<dbReference type="Pfam" id="PF17403">
    <property type="entry name" value="Nrap_D2"/>
    <property type="match status" value="1"/>
</dbReference>
<keyword evidence="13" id="KW-1185">Reference proteome</keyword>
<dbReference type="Pfam" id="PF03813">
    <property type="entry name" value="Nrap"/>
    <property type="match status" value="1"/>
</dbReference>
<keyword evidence="5" id="KW-0690">Ribosome biogenesis</keyword>
<keyword evidence="3 5" id="KW-0694">RNA-binding</keyword>
<dbReference type="PANTHER" id="PTHR17972:SF0">
    <property type="entry name" value="NUCLEOLAR PROTEIN 6"/>
    <property type="match status" value="1"/>
</dbReference>
<dbReference type="OrthoDB" id="10251401at2759"/>
<evidence type="ECO:0000313" key="12">
    <source>
        <dbReference type="EMBL" id="KAF2858533.1"/>
    </source>
</evidence>
<evidence type="ECO:0000256" key="4">
    <source>
        <dbReference type="ARBA" id="ARBA00023242"/>
    </source>
</evidence>
<dbReference type="GO" id="GO:0006364">
    <property type="term" value="P:rRNA processing"/>
    <property type="evidence" value="ECO:0007669"/>
    <property type="project" value="UniProtKB-KW"/>
</dbReference>
<comment type="similarity">
    <text evidence="2 5">Belongs to the NRAP family.</text>
</comment>
<dbReference type="Gene3D" id="1.10.1410.10">
    <property type="match status" value="1"/>
</dbReference>
<dbReference type="EMBL" id="MU006008">
    <property type="protein sequence ID" value="KAF2858533.1"/>
    <property type="molecule type" value="Genomic_DNA"/>
</dbReference>
<feature type="domain" description="Nrap protein" evidence="9">
    <location>
        <begin position="627"/>
        <end position="812"/>
    </location>
</feature>
<dbReference type="InterPro" id="IPR005554">
    <property type="entry name" value="NOL6/Upt22"/>
</dbReference>
<evidence type="ECO:0000259" key="11">
    <source>
        <dbReference type="Pfam" id="PF17407"/>
    </source>
</evidence>
<evidence type="ECO:0000256" key="3">
    <source>
        <dbReference type="ARBA" id="ARBA00022884"/>
    </source>
</evidence>
<feature type="region of interest" description="Disordered" evidence="6">
    <location>
        <begin position="1"/>
        <end position="70"/>
    </location>
</feature>
<dbReference type="InterPro" id="IPR035367">
    <property type="entry name" value="Nrap_D2"/>
</dbReference>
<feature type="compositionally biased region" description="Acidic residues" evidence="6">
    <location>
        <begin position="13"/>
        <end position="27"/>
    </location>
</feature>
<accession>A0A6A7BTQ9</accession>
<evidence type="ECO:0000259" key="7">
    <source>
        <dbReference type="Pfam" id="PF03813"/>
    </source>
</evidence>
<sequence length="1080" mass="120721">MSANKRRKVEHVSDEEMSFASFIDEDSRESSGTDIRSDGSVQNDKREGLKAENSNGAAKKAPPRHNPQKLAAESLAAVGKFKSNTFKLQIDKLLEQIAPRRAKREQAAEGALKELRNAIEQLPKQDPKVVDEAERQLFKSGKIAIPFPSPSPPKNAELKLEVGKPAKINVTGSYVHRTASRSNSLLEIDMMVQMPPSLFREQNVKNYRYFYRRAYYVACLAATLTQKLSYGYKMQYEYFRGDMLKPIITVCPAEEKDKKAHSWKTNIIPCIGEDVFPKEKLYPDRACIRQGEGDAQPSPFYNSSLRADMLMTSYLKLLHKIVASCDAFRPACLLGSTWLKQRGFTSNVAHGGFGNFEWSVLIALLLTGGGPGDRLILSPSHSSYQIFKAVLQILAKKDASKQVIFASGGVVPPKVDGLPVIWDGARGHNVLYKMTEWSFVQLQQEARTTIAMLSDEAFDSFDACFIVKSSIDEMRYDYSFELAASTIPPSMYGKLYSTLKKGLGDRVSLIAIAPPPSPSWQFGSAKPTIHASSVVWVGLVVSPDSIDRTVDHGPSAEQKEEAAKFRKFWGERAELRRFKDGSITESLIWNGKEPIVEQIVRFLIKKHVDPAAEKKMKFHGQQFAKLLPHGSSLKTFQPLMEACKQLEADIRALENLPLTVRQIMPADAQLRFASVNPPNRGSPPADVTIQFEASARWPDELAAIQRTKIAFLLDISRRLEKDSVGRLRSRVGLENGDSGILNQGFLDVTYESGLSFRIRIHHDREQSLLERRLKDKTLSPTLRESTATALSLYKRTYLKTPSHTQAITRLCHRFSALSGAIRLFKKWLSSHLLTNHLRDEVAELLVLKVFIHPWPYPIPSTPQIGFLRTLQFLSIWDWRTEPLIVPLGDTPHDPTPAQSNFEAWRNLDPNLNRIVLFAASSLDPDGITYTDGRPIRPVAGRITDLARAACRAVEVGEGGVAFASSVRDYDFVIYLSCPGEEERKYKNVKGGVDYASLRGEFLKEIEGVYEGLLVFFAGEERIAALWVPHAVESRMWKVSLPFSTVPEGEGMVGVNKDGVVNEIARLGGTLVERIEVLGGE</sequence>
<evidence type="ECO:0000259" key="8">
    <source>
        <dbReference type="Pfam" id="PF17403"/>
    </source>
</evidence>
<feature type="compositionally biased region" description="Basic and acidic residues" evidence="6">
    <location>
        <begin position="28"/>
        <end position="50"/>
    </location>
</feature>
<keyword evidence="5" id="KW-0687">Ribonucleoprotein</keyword>
<dbReference type="InterPro" id="IPR035369">
    <property type="entry name" value="Nrap_D4"/>
</dbReference>
<comment type="subcellular location">
    <subcellularLocation>
        <location evidence="1 5">Nucleus</location>
        <location evidence="1 5">Nucleolus</location>
    </subcellularLocation>
</comment>
<feature type="domain" description="Nrap protein" evidence="7">
    <location>
        <begin position="188"/>
        <end position="322"/>
    </location>
</feature>
<evidence type="ECO:0000256" key="5">
    <source>
        <dbReference type="RuleBase" id="RU364032"/>
    </source>
</evidence>
<feature type="domain" description="Nrap protein" evidence="11">
    <location>
        <begin position="967"/>
        <end position="1074"/>
    </location>
</feature>
<dbReference type="Pfam" id="PF17407">
    <property type="entry name" value="Nrap_D6"/>
    <property type="match status" value="1"/>
</dbReference>
<evidence type="ECO:0000259" key="10">
    <source>
        <dbReference type="Pfam" id="PF17406"/>
    </source>
</evidence>
<dbReference type="InterPro" id="IPR035082">
    <property type="entry name" value="Nrap_D1"/>
</dbReference>
<dbReference type="Pfam" id="PF17405">
    <property type="entry name" value="Nrap_D4"/>
    <property type="match status" value="1"/>
</dbReference>
<dbReference type="GO" id="GO:0006409">
    <property type="term" value="P:tRNA export from nucleus"/>
    <property type="evidence" value="ECO:0007669"/>
    <property type="project" value="TreeGrafter"/>
</dbReference>
<proteinExistence type="inferred from homology"/>
<dbReference type="Proteomes" id="UP000799421">
    <property type="component" value="Unassembled WGS sequence"/>
</dbReference>
<dbReference type="GO" id="GO:0003723">
    <property type="term" value="F:RNA binding"/>
    <property type="evidence" value="ECO:0007669"/>
    <property type="project" value="UniProtKB-KW"/>
</dbReference>
<name>A0A6A7BTQ9_9PEZI</name>
<dbReference type="Gene3D" id="3.30.70.3030">
    <property type="match status" value="1"/>
</dbReference>
<dbReference type="GO" id="GO:0032545">
    <property type="term" value="C:CURI complex"/>
    <property type="evidence" value="ECO:0007669"/>
    <property type="project" value="TreeGrafter"/>
</dbReference>
<evidence type="ECO:0000256" key="6">
    <source>
        <dbReference type="SAM" id="MobiDB-lite"/>
    </source>
</evidence>
<keyword evidence="5" id="KW-0698">rRNA processing</keyword>
<organism evidence="12 13">
    <name type="scientific">Piedraia hortae CBS 480.64</name>
    <dbReference type="NCBI Taxonomy" id="1314780"/>
    <lineage>
        <taxon>Eukaryota</taxon>
        <taxon>Fungi</taxon>
        <taxon>Dikarya</taxon>
        <taxon>Ascomycota</taxon>
        <taxon>Pezizomycotina</taxon>
        <taxon>Dothideomycetes</taxon>
        <taxon>Dothideomycetidae</taxon>
        <taxon>Capnodiales</taxon>
        <taxon>Piedraiaceae</taxon>
        <taxon>Piedraia</taxon>
    </lineage>
</organism>
<evidence type="ECO:0000313" key="13">
    <source>
        <dbReference type="Proteomes" id="UP000799421"/>
    </source>
</evidence>
<dbReference type="PANTHER" id="PTHR17972">
    <property type="entry name" value="NUCLEOLAR RNA-ASSOCIATED PROTEIN"/>
    <property type="match status" value="1"/>
</dbReference>
<gene>
    <name evidence="12" type="ORF">K470DRAFT_259710</name>
</gene>
<protein>
    <recommendedName>
        <fullName evidence="5">U3 small nucleolar RNA-associated protein 22</fullName>
    </recommendedName>
</protein>
<feature type="domain" description="Nrap protein" evidence="8">
    <location>
        <begin position="327"/>
        <end position="468"/>
    </location>
</feature>